<evidence type="ECO:0000256" key="2">
    <source>
        <dbReference type="SAM" id="MobiDB-lite"/>
    </source>
</evidence>
<evidence type="ECO:0000256" key="1">
    <source>
        <dbReference type="SAM" id="Coils"/>
    </source>
</evidence>
<feature type="region of interest" description="Disordered" evidence="2">
    <location>
        <begin position="509"/>
        <end position="547"/>
    </location>
</feature>
<accession>A0A6J5LFZ4</accession>
<keyword evidence="1" id="KW-0175">Coiled coil</keyword>
<proteinExistence type="predicted"/>
<sequence length="547" mass="58184">MNLFDNFLTELGTGDQIKDYKHASRLFVDNNYALSPKYDWLYHVFFDVNPQLSFIQNRDAISETGMLVKAIDLPKFSVENRVYNNYNRPNIVQTKIKYNNVNITFHDDQSNVVRNFWYDYYNYYYRDADIGITGGSGDVNPTYYAQSKYNTGDRSQLNRFGYSPRSNDSSATNQYIKSIRIYSLHQKKFTEYILVNPKIVDFSHGSHGAGNNGMLENSMTISYESVLYCSGYVTASTVLGFADLHYDKSPSPLSAAGGGTNSIMGPGGIVSAIDGFVQNPIMGAFGLARVLNKNKNVNLGTIAKAEAMTALNDVLNGKDPRNRFFVPTSGSRFGSPTPGYFPSSGQASAGSATSNGSSVLAAFGIASAGTNIKGSTSTTGAPLNTVVTLDGSGNQTGAVPQFSFNFLATALKKAQEDKKAKEEQAKAQEIGAGYAAAASAKTSQEISSGYASAAAATDAYVAKGSTVYETGTNNSIPGVQGSANSLAQTPYASTVVPASSSVAASEASSFVNNGNPTQLQPAQSYAGNNIQGSSTNPTPSTNGGVVI</sequence>
<name>A0A6J5LFZ4_9CAUD</name>
<dbReference type="EMBL" id="LR796274">
    <property type="protein sequence ID" value="CAB4133025.1"/>
    <property type="molecule type" value="Genomic_DNA"/>
</dbReference>
<evidence type="ECO:0000313" key="3">
    <source>
        <dbReference type="EMBL" id="CAB4133025.1"/>
    </source>
</evidence>
<reference evidence="3" key="1">
    <citation type="submission" date="2020-04" db="EMBL/GenBank/DDBJ databases">
        <authorList>
            <person name="Chiriac C."/>
            <person name="Salcher M."/>
            <person name="Ghai R."/>
            <person name="Kavagutti S V."/>
        </authorList>
    </citation>
    <scope>NUCLEOTIDE SEQUENCE</scope>
</reference>
<protein>
    <submittedName>
        <fullName evidence="3">Uncharacterized protein</fullName>
    </submittedName>
</protein>
<organism evidence="3">
    <name type="scientific">uncultured Caudovirales phage</name>
    <dbReference type="NCBI Taxonomy" id="2100421"/>
    <lineage>
        <taxon>Viruses</taxon>
        <taxon>Duplodnaviria</taxon>
        <taxon>Heunggongvirae</taxon>
        <taxon>Uroviricota</taxon>
        <taxon>Caudoviricetes</taxon>
        <taxon>Peduoviridae</taxon>
        <taxon>Maltschvirus</taxon>
        <taxon>Maltschvirus maltsch</taxon>
    </lineage>
</organism>
<feature type="coiled-coil region" evidence="1">
    <location>
        <begin position="404"/>
        <end position="431"/>
    </location>
</feature>
<feature type="compositionally biased region" description="Polar residues" evidence="2">
    <location>
        <begin position="512"/>
        <end position="547"/>
    </location>
</feature>
<gene>
    <name evidence="3" type="ORF">UFOVP257_34</name>
</gene>